<dbReference type="AlphaFoldDB" id="A0AAD7CP56"/>
<dbReference type="EMBL" id="JARKIE010000304">
    <property type="protein sequence ID" value="KAJ7655949.1"/>
    <property type="molecule type" value="Genomic_DNA"/>
</dbReference>
<organism evidence="1 2">
    <name type="scientific">Mycena rosella</name>
    <name type="common">Pink bonnet</name>
    <name type="synonym">Agaricus rosellus</name>
    <dbReference type="NCBI Taxonomy" id="1033263"/>
    <lineage>
        <taxon>Eukaryota</taxon>
        <taxon>Fungi</taxon>
        <taxon>Dikarya</taxon>
        <taxon>Basidiomycota</taxon>
        <taxon>Agaricomycotina</taxon>
        <taxon>Agaricomycetes</taxon>
        <taxon>Agaricomycetidae</taxon>
        <taxon>Agaricales</taxon>
        <taxon>Marasmiineae</taxon>
        <taxon>Mycenaceae</taxon>
        <taxon>Mycena</taxon>
    </lineage>
</organism>
<accession>A0AAD7CP56</accession>
<evidence type="ECO:0000313" key="1">
    <source>
        <dbReference type="EMBL" id="KAJ7655949.1"/>
    </source>
</evidence>
<keyword evidence="2" id="KW-1185">Reference proteome</keyword>
<dbReference type="Proteomes" id="UP001221757">
    <property type="component" value="Unassembled WGS sequence"/>
</dbReference>
<sequence length="232" mass="26987">MERIEHLYMVEIENTRLFDHTVFPNLRSLEYANSWEDPACMISSLRSPDRLTSLGLSREISTESLAKTLRRLSMLQHLILHRDQEDLKGEPDLVSPSGERRILGLDREGSDQVLVDMIHARRARNDIQRLLHIEVVFLRPRKLDINAQLVKADVAAVLRYPTDKESRFLNQRIVMIASKKYRPDYDSEKFDFKDMATTFDENQAQSSPDANLSPLSSRWIAEYKEWGLEEEG</sequence>
<comment type="caution">
    <text evidence="1">The sequence shown here is derived from an EMBL/GenBank/DDBJ whole genome shotgun (WGS) entry which is preliminary data.</text>
</comment>
<gene>
    <name evidence="1" type="ORF">B0H17DRAFT_1213873</name>
</gene>
<protein>
    <submittedName>
        <fullName evidence="1">Uncharacterized protein</fullName>
    </submittedName>
</protein>
<evidence type="ECO:0000313" key="2">
    <source>
        <dbReference type="Proteomes" id="UP001221757"/>
    </source>
</evidence>
<name>A0AAD7CP56_MYCRO</name>
<proteinExistence type="predicted"/>
<reference evidence="1" key="1">
    <citation type="submission" date="2023-03" db="EMBL/GenBank/DDBJ databases">
        <title>Massive genome expansion in bonnet fungi (Mycena s.s.) driven by repeated elements and novel gene families across ecological guilds.</title>
        <authorList>
            <consortium name="Lawrence Berkeley National Laboratory"/>
            <person name="Harder C.B."/>
            <person name="Miyauchi S."/>
            <person name="Viragh M."/>
            <person name="Kuo A."/>
            <person name="Thoen E."/>
            <person name="Andreopoulos B."/>
            <person name="Lu D."/>
            <person name="Skrede I."/>
            <person name="Drula E."/>
            <person name="Henrissat B."/>
            <person name="Morin E."/>
            <person name="Kohler A."/>
            <person name="Barry K."/>
            <person name="LaButti K."/>
            <person name="Morin E."/>
            <person name="Salamov A."/>
            <person name="Lipzen A."/>
            <person name="Mereny Z."/>
            <person name="Hegedus B."/>
            <person name="Baldrian P."/>
            <person name="Stursova M."/>
            <person name="Weitz H."/>
            <person name="Taylor A."/>
            <person name="Grigoriev I.V."/>
            <person name="Nagy L.G."/>
            <person name="Martin F."/>
            <person name="Kauserud H."/>
        </authorList>
    </citation>
    <scope>NUCLEOTIDE SEQUENCE</scope>
    <source>
        <strain evidence="1">CBHHK067</strain>
    </source>
</reference>